<dbReference type="Gene3D" id="2.40.50.140">
    <property type="entry name" value="Nucleic acid-binding proteins"/>
    <property type="match status" value="1"/>
</dbReference>
<protein>
    <submittedName>
        <fullName evidence="1">Uncharacterized protein</fullName>
    </submittedName>
</protein>
<name>A0A9P5NLS1_GYMJU</name>
<organism evidence="1 2">
    <name type="scientific">Gymnopilus junonius</name>
    <name type="common">Spectacular rustgill mushroom</name>
    <name type="synonym">Gymnopilus spectabilis subsp. junonius</name>
    <dbReference type="NCBI Taxonomy" id="109634"/>
    <lineage>
        <taxon>Eukaryota</taxon>
        <taxon>Fungi</taxon>
        <taxon>Dikarya</taxon>
        <taxon>Basidiomycota</taxon>
        <taxon>Agaricomycotina</taxon>
        <taxon>Agaricomycetes</taxon>
        <taxon>Agaricomycetidae</taxon>
        <taxon>Agaricales</taxon>
        <taxon>Agaricineae</taxon>
        <taxon>Hymenogastraceae</taxon>
        <taxon>Gymnopilus</taxon>
    </lineage>
</organism>
<comment type="caution">
    <text evidence="1">The sequence shown here is derived from an EMBL/GenBank/DDBJ whole genome shotgun (WGS) entry which is preliminary data.</text>
</comment>
<sequence length="135" mass="14948">MPQQTETATRTRICKVADLPEGQKVRVAGRVLSYDVESGLIILIEGRHGLLIDSLLSLDNQSSLWATERLSTVIALGRLEYPTVRLKVPTIPSHAHPIKVNENLVLRAILILPAPDLDLKLWNAVLIEEEEIGSL</sequence>
<dbReference type="InterPro" id="IPR012340">
    <property type="entry name" value="NA-bd_OB-fold"/>
</dbReference>
<proteinExistence type="predicted"/>
<keyword evidence="2" id="KW-1185">Reference proteome</keyword>
<reference evidence="1" key="1">
    <citation type="submission" date="2020-11" db="EMBL/GenBank/DDBJ databases">
        <authorList>
            <consortium name="DOE Joint Genome Institute"/>
            <person name="Ahrendt S."/>
            <person name="Riley R."/>
            <person name="Andreopoulos W."/>
            <person name="LaButti K."/>
            <person name="Pangilinan J."/>
            <person name="Ruiz-duenas F.J."/>
            <person name="Barrasa J.M."/>
            <person name="Sanchez-Garcia M."/>
            <person name="Camarero S."/>
            <person name="Miyauchi S."/>
            <person name="Serrano A."/>
            <person name="Linde D."/>
            <person name="Babiker R."/>
            <person name="Drula E."/>
            <person name="Ayuso-Fernandez I."/>
            <person name="Pacheco R."/>
            <person name="Padilla G."/>
            <person name="Ferreira P."/>
            <person name="Barriuso J."/>
            <person name="Kellner H."/>
            <person name="Castanera R."/>
            <person name="Alfaro M."/>
            <person name="Ramirez L."/>
            <person name="Pisabarro A.G."/>
            <person name="Kuo A."/>
            <person name="Tritt A."/>
            <person name="Lipzen A."/>
            <person name="He G."/>
            <person name="Yan M."/>
            <person name="Ng V."/>
            <person name="Cullen D."/>
            <person name="Martin F."/>
            <person name="Rosso M.-N."/>
            <person name="Henrissat B."/>
            <person name="Hibbett D."/>
            <person name="Martinez A.T."/>
            <person name="Grigoriev I.V."/>
        </authorList>
    </citation>
    <scope>NUCLEOTIDE SEQUENCE</scope>
    <source>
        <strain evidence="1">AH 44721</strain>
    </source>
</reference>
<dbReference type="EMBL" id="JADNYJ010000057">
    <property type="protein sequence ID" value="KAF8897065.1"/>
    <property type="molecule type" value="Genomic_DNA"/>
</dbReference>
<dbReference type="Proteomes" id="UP000724874">
    <property type="component" value="Unassembled WGS sequence"/>
</dbReference>
<dbReference type="AlphaFoldDB" id="A0A9P5NLS1"/>
<accession>A0A9P5NLS1</accession>
<gene>
    <name evidence="1" type="ORF">CPB84DRAFT_1710051</name>
</gene>
<evidence type="ECO:0000313" key="2">
    <source>
        <dbReference type="Proteomes" id="UP000724874"/>
    </source>
</evidence>
<dbReference type="OrthoDB" id="3258172at2759"/>
<evidence type="ECO:0000313" key="1">
    <source>
        <dbReference type="EMBL" id="KAF8897065.1"/>
    </source>
</evidence>